<dbReference type="EMBL" id="PGXC01000001">
    <property type="protein sequence ID" value="PKK92087.1"/>
    <property type="molecule type" value="Genomic_DNA"/>
</dbReference>
<protein>
    <submittedName>
        <fullName evidence="1">Uncharacterized protein</fullName>
    </submittedName>
</protein>
<name>A0A2N1PUS0_9BACT</name>
<organism evidence="1 2">
    <name type="scientific">Candidatus Wallbacteria bacterium HGW-Wallbacteria-1</name>
    <dbReference type="NCBI Taxonomy" id="2013854"/>
    <lineage>
        <taxon>Bacteria</taxon>
        <taxon>Candidatus Walliibacteriota</taxon>
    </lineage>
</organism>
<evidence type="ECO:0000313" key="1">
    <source>
        <dbReference type="EMBL" id="PKK92087.1"/>
    </source>
</evidence>
<reference evidence="1 2" key="1">
    <citation type="journal article" date="2017" name="ISME J.">
        <title>Potential for microbial H2 and metal transformations associated with novel bacteria and archaea in deep terrestrial subsurface sediments.</title>
        <authorList>
            <person name="Hernsdorf A.W."/>
            <person name="Amano Y."/>
            <person name="Miyakawa K."/>
            <person name="Ise K."/>
            <person name="Suzuki Y."/>
            <person name="Anantharaman K."/>
            <person name="Probst A."/>
            <person name="Burstein D."/>
            <person name="Thomas B.C."/>
            <person name="Banfield J.F."/>
        </authorList>
    </citation>
    <scope>NUCLEOTIDE SEQUENCE [LARGE SCALE GENOMIC DNA]</scope>
    <source>
        <strain evidence="1">HGW-Wallbacteria-1</strain>
    </source>
</reference>
<gene>
    <name evidence="1" type="ORF">CVV64_01325</name>
</gene>
<accession>A0A2N1PUS0</accession>
<comment type="caution">
    <text evidence="1">The sequence shown here is derived from an EMBL/GenBank/DDBJ whole genome shotgun (WGS) entry which is preliminary data.</text>
</comment>
<dbReference type="AlphaFoldDB" id="A0A2N1PUS0"/>
<dbReference type="Proteomes" id="UP000233256">
    <property type="component" value="Unassembled WGS sequence"/>
</dbReference>
<evidence type="ECO:0000313" key="2">
    <source>
        <dbReference type="Proteomes" id="UP000233256"/>
    </source>
</evidence>
<sequence length="65" mass="7014">MNSGLFSFCFCEDTLFTTPQIDTVYGLCYSENGLCQSNGTIASYAFSNINMTPPGGFHASNLSNL</sequence>
<proteinExistence type="predicted"/>